<reference evidence="3" key="1">
    <citation type="submission" date="2021-01" db="EMBL/GenBank/DDBJ databases">
        <authorList>
            <person name="Corre E."/>
            <person name="Pelletier E."/>
            <person name="Niang G."/>
            <person name="Scheremetjew M."/>
            <person name="Finn R."/>
            <person name="Kale V."/>
            <person name="Holt S."/>
            <person name="Cochrane G."/>
            <person name="Meng A."/>
            <person name="Brown T."/>
            <person name="Cohen L."/>
        </authorList>
    </citation>
    <scope>NUCLEOTIDE SEQUENCE</scope>
    <source>
        <strain evidence="3">GSO104</strain>
    </source>
</reference>
<dbReference type="SUPFAM" id="SSF55961">
    <property type="entry name" value="Bet v1-like"/>
    <property type="match status" value="1"/>
</dbReference>
<dbReference type="InterPro" id="IPR023393">
    <property type="entry name" value="START-like_dom_sf"/>
</dbReference>
<feature type="compositionally biased region" description="Polar residues" evidence="1">
    <location>
        <begin position="64"/>
        <end position="73"/>
    </location>
</feature>
<feature type="signal peptide" evidence="2">
    <location>
        <begin position="1"/>
        <end position="25"/>
    </location>
</feature>
<gene>
    <name evidence="3" type="ORF">DBRI00130_LOCUS40657</name>
</gene>
<name>A0A7S4SZ64_9STRA</name>
<dbReference type="AlphaFoldDB" id="A0A7S4SZ64"/>
<feature type="chain" id="PRO_5031381988" description="START domain-containing protein" evidence="2">
    <location>
        <begin position="26"/>
        <end position="472"/>
    </location>
</feature>
<evidence type="ECO:0000256" key="2">
    <source>
        <dbReference type="SAM" id="SignalP"/>
    </source>
</evidence>
<feature type="region of interest" description="Disordered" evidence="1">
    <location>
        <begin position="64"/>
        <end position="88"/>
    </location>
</feature>
<evidence type="ECO:0000313" key="3">
    <source>
        <dbReference type="EMBL" id="CAE4659903.1"/>
    </source>
</evidence>
<evidence type="ECO:0008006" key="4">
    <source>
        <dbReference type="Google" id="ProtNLM"/>
    </source>
</evidence>
<keyword evidence="2" id="KW-0732">Signal</keyword>
<proteinExistence type="predicted"/>
<sequence>MSSSPTARSRWKIVLLWIMHYHAMASHTIFMNAFAFVPSPSSPIPSIQNGRKYPSYRYPNFHVSTTASSNDDGSSTKTTESPSSSYFDQPIFPGTINEEDTQTLPAKSGYDLILPDFDVVFGRICETSPLTKRVLDGRKLYYEKKKMQGEDIEGDGTIHVGGIDDIEKSEEMLNWKTTEKKTTKKSKQKSKPTGILEIDKIDQFRSLPCPLLRFRVRQRGPSALRGYAMAHLTTDKKARAKWDPNIDTVYECHTAENLMDVTLAMSRRKKNSSHNHGTKNDAVLDEEAINEIIHDYRKERFGKCTRFGIGYVRTKKNIVSPREQLICCGVQHFPESNSWIVFGVEMDDTYGHLFPKEEGEERLIRSKQHAFHLTIVPTPREEEEDDGTLFDIEYVVQVEVGNFPAWLAGPVVAETVKGFFRHSEKYFKAGLDTNKKGDLLELLSSCEEKGIPPRETSQIDVLEGKESLLLTP</sequence>
<dbReference type="Gene3D" id="3.30.530.20">
    <property type="match status" value="1"/>
</dbReference>
<evidence type="ECO:0000256" key="1">
    <source>
        <dbReference type="SAM" id="MobiDB-lite"/>
    </source>
</evidence>
<dbReference type="EMBL" id="HBNS01056422">
    <property type="protein sequence ID" value="CAE4659903.1"/>
    <property type="molecule type" value="Transcribed_RNA"/>
</dbReference>
<feature type="compositionally biased region" description="Low complexity" evidence="1">
    <location>
        <begin position="75"/>
        <end position="85"/>
    </location>
</feature>
<accession>A0A7S4SZ64</accession>
<organism evidence="3">
    <name type="scientific">Ditylum brightwellii</name>
    <dbReference type="NCBI Taxonomy" id="49249"/>
    <lineage>
        <taxon>Eukaryota</taxon>
        <taxon>Sar</taxon>
        <taxon>Stramenopiles</taxon>
        <taxon>Ochrophyta</taxon>
        <taxon>Bacillariophyta</taxon>
        <taxon>Mediophyceae</taxon>
        <taxon>Lithodesmiophycidae</taxon>
        <taxon>Lithodesmiales</taxon>
        <taxon>Lithodesmiaceae</taxon>
        <taxon>Ditylum</taxon>
    </lineage>
</organism>
<protein>
    <recommendedName>
        <fullName evidence="4">START domain-containing protein</fullName>
    </recommendedName>
</protein>